<dbReference type="EMBL" id="JACGWK010001625">
    <property type="protein sequence ID" value="KAL0284917.1"/>
    <property type="molecule type" value="Genomic_DNA"/>
</dbReference>
<proteinExistence type="predicted"/>
<sequence length="56" mass="6527">MSTQKQRHWKVENEFAQLESPWKATEEKALEVINCRGLVDRVPQEEGEIAWLCIGD</sequence>
<accession>A0AAW2IT24</accession>
<name>A0AAW2IT24_9LAMI</name>
<protein>
    <submittedName>
        <fullName evidence="1">Uncharacterized protein</fullName>
    </submittedName>
</protein>
<reference evidence="1" key="2">
    <citation type="journal article" date="2024" name="Plant">
        <title>Genomic evolution and insights into agronomic trait innovations of Sesamum species.</title>
        <authorList>
            <person name="Miao H."/>
            <person name="Wang L."/>
            <person name="Qu L."/>
            <person name="Liu H."/>
            <person name="Sun Y."/>
            <person name="Le M."/>
            <person name="Wang Q."/>
            <person name="Wei S."/>
            <person name="Zheng Y."/>
            <person name="Lin W."/>
            <person name="Duan Y."/>
            <person name="Cao H."/>
            <person name="Xiong S."/>
            <person name="Wang X."/>
            <person name="Wei L."/>
            <person name="Li C."/>
            <person name="Ma Q."/>
            <person name="Ju M."/>
            <person name="Zhao R."/>
            <person name="Li G."/>
            <person name="Mu C."/>
            <person name="Tian Q."/>
            <person name="Mei H."/>
            <person name="Zhang T."/>
            <person name="Gao T."/>
            <person name="Zhang H."/>
        </authorList>
    </citation>
    <scope>NUCLEOTIDE SEQUENCE</scope>
    <source>
        <strain evidence="1">G01</strain>
    </source>
</reference>
<reference evidence="1" key="1">
    <citation type="submission" date="2020-06" db="EMBL/GenBank/DDBJ databases">
        <authorList>
            <person name="Li T."/>
            <person name="Hu X."/>
            <person name="Zhang T."/>
            <person name="Song X."/>
            <person name="Zhang H."/>
            <person name="Dai N."/>
            <person name="Sheng W."/>
            <person name="Hou X."/>
            <person name="Wei L."/>
        </authorList>
    </citation>
    <scope>NUCLEOTIDE SEQUENCE</scope>
    <source>
        <strain evidence="1">G01</strain>
        <tissue evidence="1">Leaf</tissue>
    </source>
</reference>
<evidence type="ECO:0000313" key="1">
    <source>
        <dbReference type="EMBL" id="KAL0284917.1"/>
    </source>
</evidence>
<gene>
    <name evidence="1" type="ORF">Sangu_2803700</name>
</gene>
<dbReference type="AlphaFoldDB" id="A0AAW2IT24"/>
<organism evidence="1">
    <name type="scientific">Sesamum angustifolium</name>
    <dbReference type="NCBI Taxonomy" id="2727405"/>
    <lineage>
        <taxon>Eukaryota</taxon>
        <taxon>Viridiplantae</taxon>
        <taxon>Streptophyta</taxon>
        <taxon>Embryophyta</taxon>
        <taxon>Tracheophyta</taxon>
        <taxon>Spermatophyta</taxon>
        <taxon>Magnoliopsida</taxon>
        <taxon>eudicotyledons</taxon>
        <taxon>Gunneridae</taxon>
        <taxon>Pentapetalae</taxon>
        <taxon>asterids</taxon>
        <taxon>lamiids</taxon>
        <taxon>Lamiales</taxon>
        <taxon>Pedaliaceae</taxon>
        <taxon>Sesamum</taxon>
    </lineage>
</organism>
<comment type="caution">
    <text evidence="1">The sequence shown here is derived from an EMBL/GenBank/DDBJ whole genome shotgun (WGS) entry which is preliminary data.</text>
</comment>